<evidence type="ECO:0000313" key="9">
    <source>
        <dbReference type="EMBL" id="PTQ72495.1"/>
    </source>
</evidence>
<comment type="subcellular location">
    <subcellularLocation>
        <location evidence="1">Cell membrane</location>
        <topology evidence="1">Multi-pass membrane protein</topology>
    </subcellularLocation>
</comment>
<keyword evidence="4 7" id="KW-0812">Transmembrane</keyword>
<dbReference type="GO" id="GO:0005886">
    <property type="term" value="C:plasma membrane"/>
    <property type="evidence" value="ECO:0007669"/>
    <property type="project" value="UniProtKB-SubCell"/>
</dbReference>
<feature type="transmembrane region" description="Helical" evidence="7">
    <location>
        <begin position="227"/>
        <end position="245"/>
    </location>
</feature>
<dbReference type="OrthoDB" id="145388at2"/>
<dbReference type="Pfam" id="PF05977">
    <property type="entry name" value="MFS_3"/>
    <property type="match status" value="1"/>
</dbReference>
<keyword evidence="5 7" id="KW-1133">Transmembrane helix</keyword>
<dbReference type="EMBL" id="QAOH01000006">
    <property type="protein sequence ID" value="PTQ72495.1"/>
    <property type="molecule type" value="Genomic_DNA"/>
</dbReference>
<feature type="transmembrane region" description="Helical" evidence="7">
    <location>
        <begin position="12"/>
        <end position="33"/>
    </location>
</feature>
<evidence type="ECO:0000256" key="3">
    <source>
        <dbReference type="ARBA" id="ARBA00022475"/>
    </source>
</evidence>
<comment type="caution">
    <text evidence="9">The sequence shown here is derived from an EMBL/GenBank/DDBJ whole genome shotgun (WGS) entry which is preliminary data.</text>
</comment>
<feature type="transmembrane region" description="Helical" evidence="7">
    <location>
        <begin position="77"/>
        <end position="99"/>
    </location>
</feature>
<keyword evidence="6 7" id="KW-0472">Membrane</keyword>
<protein>
    <submittedName>
        <fullName evidence="9">Fucose permease</fullName>
    </submittedName>
</protein>
<dbReference type="Gene3D" id="1.20.1250.20">
    <property type="entry name" value="MFS general substrate transporter like domains"/>
    <property type="match status" value="1"/>
</dbReference>
<evidence type="ECO:0000256" key="6">
    <source>
        <dbReference type="ARBA" id="ARBA00023136"/>
    </source>
</evidence>
<keyword evidence="10" id="KW-1185">Reference proteome</keyword>
<dbReference type="GO" id="GO:0022857">
    <property type="term" value="F:transmembrane transporter activity"/>
    <property type="evidence" value="ECO:0007669"/>
    <property type="project" value="InterPro"/>
</dbReference>
<evidence type="ECO:0000256" key="2">
    <source>
        <dbReference type="ARBA" id="ARBA00022448"/>
    </source>
</evidence>
<dbReference type="InterPro" id="IPR010290">
    <property type="entry name" value="TM_effector"/>
</dbReference>
<feature type="transmembrane region" description="Helical" evidence="7">
    <location>
        <begin position="257"/>
        <end position="278"/>
    </location>
</feature>
<evidence type="ECO:0000256" key="4">
    <source>
        <dbReference type="ARBA" id="ARBA00022692"/>
    </source>
</evidence>
<evidence type="ECO:0000259" key="8">
    <source>
        <dbReference type="PROSITE" id="PS50850"/>
    </source>
</evidence>
<feature type="transmembrane region" description="Helical" evidence="7">
    <location>
        <begin position="290"/>
        <end position="307"/>
    </location>
</feature>
<dbReference type="PANTHER" id="PTHR23513:SF11">
    <property type="entry name" value="STAPHYLOFERRIN A TRANSPORTER"/>
    <property type="match status" value="1"/>
</dbReference>
<feature type="transmembrane region" description="Helical" evidence="7">
    <location>
        <begin position="354"/>
        <end position="379"/>
    </location>
</feature>
<gene>
    <name evidence="9" type="ORF">C8N42_1064</name>
</gene>
<dbReference type="AlphaFoldDB" id="A0A2T5HLP0"/>
<accession>A0A2T5HLP0</accession>
<evidence type="ECO:0000256" key="1">
    <source>
        <dbReference type="ARBA" id="ARBA00004651"/>
    </source>
</evidence>
<evidence type="ECO:0000256" key="5">
    <source>
        <dbReference type="ARBA" id="ARBA00022989"/>
    </source>
</evidence>
<dbReference type="RefSeq" id="WP_107816263.1">
    <property type="nucleotide sequence ID" value="NZ_QAOH01000006.1"/>
</dbReference>
<dbReference type="PROSITE" id="PS50850">
    <property type="entry name" value="MFS"/>
    <property type="match status" value="1"/>
</dbReference>
<dbReference type="CDD" id="cd06173">
    <property type="entry name" value="MFS_MefA_like"/>
    <property type="match status" value="1"/>
</dbReference>
<dbReference type="SUPFAM" id="SSF103473">
    <property type="entry name" value="MFS general substrate transporter"/>
    <property type="match status" value="1"/>
</dbReference>
<dbReference type="InterPro" id="IPR020846">
    <property type="entry name" value="MFS_dom"/>
</dbReference>
<feature type="transmembrane region" description="Helical" evidence="7">
    <location>
        <begin position="165"/>
        <end position="189"/>
    </location>
</feature>
<reference evidence="9 10" key="1">
    <citation type="submission" date="2018-04" db="EMBL/GenBank/DDBJ databases">
        <title>Genomic Encyclopedia of Archaeal and Bacterial Type Strains, Phase II (KMG-II): from individual species to whole genera.</title>
        <authorList>
            <person name="Goeker M."/>
        </authorList>
    </citation>
    <scope>NUCLEOTIDE SEQUENCE [LARGE SCALE GENOMIC DNA]</scope>
    <source>
        <strain evidence="9 10">DSM 100434</strain>
    </source>
</reference>
<dbReference type="InterPro" id="IPR036259">
    <property type="entry name" value="MFS_trans_sf"/>
</dbReference>
<feature type="domain" description="Major facilitator superfamily (MFS) profile" evidence="8">
    <location>
        <begin position="1"/>
        <end position="408"/>
    </location>
</feature>
<feature type="transmembrane region" description="Helical" evidence="7">
    <location>
        <begin position="385"/>
        <end position="403"/>
    </location>
</feature>
<evidence type="ECO:0000256" key="7">
    <source>
        <dbReference type="SAM" id="Phobius"/>
    </source>
</evidence>
<keyword evidence="2" id="KW-0813">Transport</keyword>
<dbReference type="PANTHER" id="PTHR23513">
    <property type="entry name" value="INTEGRAL MEMBRANE EFFLUX PROTEIN-RELATED"/>
    <property type="match status" value="1"/>
</dbReference>
<dbReference type="Proteomes" id="UP000244077">
    <property type="component" value="Unassembled WGS sequence"/>
</dbReference>
<organism evidence="9 10">
    <name type="scientific">Celeribacter persicus</name>
    <dbReference type="NCBI Taxonomy" id="1651082"/>
    <lineage>
        <taxon>Bacteria</taxon>
        <taxon>Pseudomonadati</taxon>
        <taxon>Pseudomonadota</taxon>
        <taxon>Alphaproteobacteria</taxon>
        <taxon>Rhodobacterales</taxon>
        <taxon>Roseobacteraceae</taxon>
        <taxon>Celeribacter</taxon>
    </lineage>
</organism>
<feature type="transmembrane region" description="Helical" evidence="7">
    <location>
        <begin position="45"/>
        <end position="65"/>
    </location>
</feature>
<sequence>MIDLSVLRLKNFRLLFASASLSNLGDGVIAVALPWLATLLTSDPVLIGLVAAARQAPWFVLSLPAGVITDRIAHARVLILCDTARFVTALLTLALALLATPGPEAVLLLAALAFTLGSAEVLRDNTAQSFIPALVPEQRLESANGLLWASEQAAGQLLGPPLAGVLIALTIALPFGFQAAGLLLAVLLVSRIARPTALEPRPMPAPFVTALKEGLAWLWHHAMLRRLAIAVGAFNFTGAMFWAIFVLYAQDVLGLDALAYGLLLTSAACGGVAGSLLGPAILKRTGPTRGLFIAMATFVLTAATLALSASHMLVAVMLAAEAFTTMMANIAAVTYRQRTIPAPLLGRVNAAYRFFGTGLAAFGALAGGVALALAAPLGAANALHLSYGLVACGAFILLIYGVFQLRLE</sequence>
<evidence type="ECO:0000313" key="10">
    <source>
        <dbReference type="Proteomes" id="UP000244077"/>
    </source>
</evidence>
<name>A0A2T5HLP0_9RHOB</name>
<keyword evidence="3" id="KW-1003">Cell membrane</keyword>
<feature type="transmembrane region" description="Helical" evidence="7">
    <location>
        <begin position="313"/>
        <end position="333"/>
    </location>
</feature>
<proteinExistence type="predicted"/>